<evidence type="ECO:0000313" key="2">
    <source>
        <dbReference type="Proteomes" id="UP000076962"/>
    </source>
</evidence>
<sequence length="173" mass="19969">MIAESLHDYHHLKRLSFGANRLAYQGLKILLEQLMNHPNLIYLDLGLYKSTSDMHELPNNFGDESVPLLANFIQANNSVQIMSLRDANISLAGLEQLAEAIQTNHRLLMFSYDQLGVKKPKTLIQRINDKLAENVQNTYGVDMPTFRQQYLRYLKHTDAVRHIDSIYRNSCPR</sequence>
<dbReference type="SUPFAM" id="SSF52047">
    <property type="entry name" value="RNI-like"/>
    <property type="match status" value="1"/>
</dbReference>
<organism evidence="1 2">
    <name type="scientific">Candidatus Thiomargarita nelsonii</name>
    <dbReference type="NCBI Taxonomy" id="1003181"/>
    <lineage>
        <taxon>Bacteria</taxon>
        <taxon>Pseudomonadati</taxon>
        <taxon>Pseudomonadota</taxon>
        <taxon>Gammaproteobacteria</taxon>
        <taxon>Thiotrichales</taxon>
        <taxon>Thiotrichaceae</taxon>
        <taxon>Thiomargarita</taxon>
    </lineage>
</organism>
<name>A0A176S754_9GAMM</name>
<dbReference type="Gene3D" id="3.80.10.10">
    <property type="entry name" value="Ribonuclease Inhibitor"/>
    <property type="match status" value="1"/>
</dbReference>
<evidence type="ECO:0000313" key="1">
    <source>
        <dbReference type="EMBL" id="OAD23744.1"/>
    </source>
</evidence>
<dbReference type="AlphaFoldDB" id="A0A176S754"/>
<protein>
    <submittedName>
        <fullName evidence="1">Prostaglandin-E</fullName>
    </submittedName>
</protein>
<gene>
    <name evidence="1" type="ORF">THIOM_000416</name>
</gene>
<dbReference type="InterPro" id="IPR032675">
    <property type="entry name" value="LRR_dom_sf"/>
</dbReference>
<comment type="caution">
    <text evidence="1">The sequence shown here is derived from an EMBL/GenBank/DDBJ whole genome shotgun (WGS) entry which is preliminary data.</text>
</comment>
<dbReference type="Proteomes" id="UP000076962">
    <property type="component" value="Unassembled WGS sequence"/>
</dbReference>
<proteinExistence type="predicted"/>
<dbReference type="EMBL" id="LUTY01000183">
    <property type="protein sequence ID" value="OAD23744.1"/>
    <property type="molecule type" value="Genomic_DNA"/>
</dbReference>
<accession>A0A176S754</accession>
<keyword evidence="2" id="KW-1185">Reference proteome</keyword>
<reference evidence="1 2" key="1">
    <citation type="submission" date="2016-05" db="EMBL/GenBank/DDBJ databases">
        <title>Single-cell genome of chain-forming Candidatus Thiomargarita nelsonii and comparison to other large sulfur-oxidizing bacteria.</title>
        <authorList>
            <person name="Winkel M."/>
            <person name="Salman V."/>
            <person name="Woyke T."/>
            <person name="Schulz-Vogt H."/>
            <person name="Richter M."/>
            <person name="Flood B."/>
            <person name="Bailey J."/>
            <person name="Amann R."/>
            <person name="Mussmann M."/>
        </authorList>
    </citation>
    <scope>NUCLEOTIDE SEQUENCE [LARGE SCALE GENOMIC DNA]</scope>
    <source>
        <strain evidence="1 2">THI036</strain>
    </source>
</reference>